<dbReference type="Proteomes" id="UP000077852">
    <property type="component" value="Unassembled WGS sequence"/>
</dbReference>
<protein>
    <submittedName>
        <fullName evidence="2">Diacylglycerol kinase</fullName>
    </submittedName>
</protein>
<dbReference type="Gene3D" id="3.40.50.10330">
    <property type="entry name" value="Probable inorganic polyphosphate/atp-NAD kinase, domain 1"/>
    <property type="match status" value="1"/>
</dbReference>
<reference evidence="2 3" key="1">
    <citation type="submission" date="2016-03" db="EMBL/GenBank/DDBJ databases">
        <title>Genome sequence of Variovorax paradoxus KB5.</title>
        <authorList>
            <person name="Jeong H."/>
            <person name="Hong C.E."/>
            <person name="Jo S.H."/>
            <person name="Park J.M."/>
        </authorList>
    </citation>
    <scope>NUCLEOTIDE SEQUENCE [LARGE SCALE GENOMIC DNA]</scope>
    <source>
        <strain evidence="2 3">KB5</strain>
    </source>
</reference>
<dbReference type="PROSITE" id="PS50146">
    <property type="entry name" value="DAGK"/>
    <property type="match status" value="1"/>
</dbReference>
<dbReference type="InterPro" id="IPR050187">
    <property type="entry name" value="Lipid_Phosphate_FormReg"/>
</dbReference>
<gene>
    <name evidence="2" type="ORF">A3K87_25590</name>
</gene>
<dbReference type="PANTHER" id="PTHR12358">
    <property type="entry name" value="SPHINGOSINE KINASE"/>
    <property type="match status" value="1"/>
</dbReference>
<dbReference type="RefSeq" id="WP_081270150.1">
    <property type="nucleotide sequence ID" value="NZ_LVHG01000068.1"/>
</dbReference>
<evidence type="ECO:0000259" key="1">
    <source>
        <dbReference type="PROSITE" id="PS50146"/>
    </source>
</evidence>
<name>A0AA91DJQ0_VARPD</name>
<dbReference type="AlphaFoldDB" id="A0AA91DJQ0"/>
<keyword evidence="2" id="KW-0808">Transferase</keyword>
<dbReference type="EMBL" id="LVHG01000068">
    <property type="protein sequence ID" value="OAK59764.1"/>
    <property type="molecule type" value="Genomic_DNA"/>
</dbReference>
<dbReference type="GO" id="GO:0016301">
    <property type="term" value="F:kinase activity"/>
    <property type="evidence" value="ECO:0007669"/>
    <property type="project" value="UniProtKB-KW"/>
</dbReference>
<sequence length="325" mass="34857">MPAPETGPDSPLFIVLNAGSGSEDAAEARRVIEEGCAAAGRKHRIFLIDGPGRVQALAREAVERARAVGGVVVAAGGDGTINAVAQATLGSGCAFGVLPQGTFNYFSRTHGIPRDTAQALHILLTEQPRPVQVGLVNDRVFLVNASMGLYAELLEERETYKARYGRSRWIALGAGLLSVLRGHRHWNLRMAWRGNERDIRTPTLFVGNNPLQLHQVGIAEADVPEQGQLAAIVLKPVGPLSMPGLLVRGALGRLGDADEVLSFPFESLTVKAPRSPGKAGARRVKVATDGEIGWADMPLLFRVSPERLWLVRPAQTAPELEAARE</sequence>
<feature type="domain" description="DAGKc" evidence="1">
    <location>
        <begin position="7"/>
        <end position="140"/>
    </location>
</feature>
<dbReference type="InterPro" id="IPR017438">
    <property type="entry name" value="ATP-NAD_kinase_N"/>
</dbReference>
<dbReference type="InterPro" id="IPR001206">
    <property type="entry name" value="Diacylglycerol_kinase_cat_dom"/>
</dbReference>
<dbReference type="SUPFAM" id="SSF111331">
    <property type="entry name" value="NAD kinase/diacylglycerol kinase-like"/>
    <property type="match status" value="1"/>
</dbReference>
<dbReference type="InterPro" id="IPR016064">
    <property type="entry name" value="NAD/diacylglycerol_kinase_sf"/>
</dbReference>
<comment type="caution">
    <text evidence="2">The sequence shown here is derived from an EMBL/GenBank/DDBJ whole genome shotgun (WGS) entry which is preliminary data.</text>
</comment>
<accession>A0AA91DJQ0</accession>
<proteinExistence type="predicted"/>
<dbReference type="PANTHER" id="PTHR12358:SF54">
    <property type="entry name" value="SPHINGOSINE KINASE RELATED PROTEIN"/>
    <property type="match status" value="1"/>
</dbReference>
<dbReference type="Pfam" id="PF00781">
    <property type="entry name" value="DAGK_cat"/>
    <property type="match status" value="1"/>
</dbReference>
<keyword evidence="2" id="KW-0418">Kinase</keyword>
<dbReference type="Gene3D" id="2.60.200.40">
    <property type="match status" value="1"/>
</dbReference>
<evidence type="ECO:0000313" key="2">
    <source>
        <dbReference type="EMBL" id="OAK59764.1"/>
    </source>
</evidence>
<evidence type="ECO:0000313" key="3">
    <source>
        <dbReference type="Proteomes" id="UP000077852"/>
    </source>
</evidence>
<organism evidence="2 3">
    <name type="scientific">Variovorax paradoxus</name>
    <dbReference type="NCBI Taxonomy" id="34073"/>
    <lineage>
        <taxon>Bacteria</taxon>
        <taxon>Pseudomonadati</taxon>
        <taxon>Pseudomonadota</taxon>
        <taxon>Betaproteobacteria</taxon>
        <taxon>Burkholderiales</taxon>
        <taxon>Comamonadaceae</taxon>
        <taxon>Variovorax</taxon>
    </lineage>
</organism>